<organism evidence="1">
    <name type="scientific">marine sediment metagenome</name>
    <dbReference type="NCBI Taxonomy" id="412755"/>
    <lineage>
        <taxon>unclassified sequences</taxon>
        <taxon>metagenomes</taxon>
        <taxon>ecological metagenomes</taxon>
    </lineage>
</organism>
<comment type="caution">
    <text evidence="1">The sequence shown here is derived from an EMBL/GenBank/DDBJ whole genome shotgun (WGS) entry which is preliminary data.</text>
</comment>
<protein>
    <submittedName>
        <fullName evidence="1">Uncharacterized protein</fullName>
    </submittedName>
</protein>
<reference evidence="1" key="1">
    <citation type="journal article" date="2014" name="Front. Microbiol.">
        <title>High frequency of phylogenetically diverse reductive dehalogenase-homologous genes in deep subseafloor sedimentary metagenomes.</title>
        <authorList>
            <person name="Kawai M."/>
            <person name="Futagami T."/>
            <person name="Toyoda A."/>
            <person name="Takaki Y."/>
            <person name="Nishi S."/>
            <person name="Hori S."/>
            <person name="Arai W."/>
            <person name="Tsubouchi T."/>
            <person name="Morono Y."/>
            <person name="Uchiyama I."/>
            <person name="Ito T."/>
            <person name="Fujiyama A."/>
            <person name="Inagaki F."/>
            <person name="Takami H."/>
        </authorList>
    </citation>
    <scope>NUCLEOTIDE SEQUENCE</scope>
    <source>
        <strain evidence="1">Expedition CK06-06</strain>
    </source>
</reference>
<dbReference type="AlphaFoldDB" id="X1JVZ1"/>
<evidence type="ECO:0000313" key="1">
    <source>
        <dbReference type="EMBL" id="GAH98277.1"/>
    </source>
</evidence>
<feature type="non-terminal residue" evidence="1">
    <location>
        <position position="68"/>
    </location>
</feature>
<proteinExistence type="predicted"/>
<sequence>FRDLFFSIFYQKYFFPQNLKSLSEIKEDLDRYGNFLKLTHLIIIFSILSGEYHYIEKLKSKYPILNED</sequence>
<gene>
    <name evidence="1" type="ORF">S03H2_72191</name>
</gene>
<feature type="non-terminal residue" evidence="1">
    <location>
        <position position="1"/>
    </location>
</feature>
<name>X1JVZ1_9ZZZZ</name>
<dbReference type="EMBL" id="BARU01048671">
    <property type="protein sequence ID" value="GAH98277.1"/>
    <property type="molecule type" value="Genomic_DNA"/>
</dbReference>
<accession>X1JVZ1</accession>